<organism evidence="1 2">
    <name type="scientific">Pelagomonas calceolata</name>
    <dbReference type="NCBI Taxonomy" id="35677"/>
    <lineage>
        <taxon>Eukaryota</taxon>
        <taxon>Sar</taxon>
        <taxon>Stramenopiles</taxon>
        <taxon>Ochrophyta</taxon>
        <taxon>Pelagophyceae</taxon>
        <taxon>Pelagomonadales</taxon>
        <taxon>Pelagomonadaceae</taxon>
        <taxon>Pelagomonas</taxon>
    </lineage>
</organism>
<sequence>MGAGGPSPLVGRHRALDGVGQFADHVDLRALRAVGKSFPVHSRLPAATKRAFLQRWAAKATSRSTGLRLEAVRAVARCLGVEAEDFLTEILKKDKLQAVRAASVPPLAGIARRAAPATKRRIFAMVCARYDAEDGYMNVCQAIMLWFLTVYQSRTELERDHPNGGMFVAIVAARITARDEQLQRLRDAFQAMEAEVFRAFRDGVPRIDRAVLAIQQSTRDVIQAGTPPPVLYQIRN</sequence>
<reference evidence="1" key="1">
    <citation type="submission" date="2021-11" db="EMBL/GenBank/DDBJ databases">
        <authorList>
            <consortium name="Genoscope - CEA"/>
            <person name="William W."/>
        </authorList>
    </citation>
    <scope>NUCLEOTIDE SEQUENCE</scope>
</reference>
<name>A0A8J2X2I0_9STRA</name>
<dbReference type="AlphaFoldDB" id="A0A8J2X2I0"/>
<dbReference type="EMBL" id="CAKKNE010000006">
    <property type="protein sequence ID" value="CAH0378438.1"/>
    <property type="molecule type" value="Genomic_DNA"/>
</dbReference>
<evidence type="ECO:0000313" key="2">
    <source>
        <dbReference type="Proteomes" id="UP000789595"/>
    </source>
</evidence>
<protein>
    <submittedName>
        <fullName evidence="1">Uncharacterized protein</fullName>
    </submittedName>
</protein>
<keyword evidence="2" id="KW-1185">Reference proteome</keyword>
<evidence type="ECO:0000313" key="1">
    <source>
        <dbReference type="EMBL" id="CAH0378438.1"/>
    </source>
</evidence>
<accession>A0A8J2X2I0</accession>
<proteinExistence type="predicted"/>
<comment type="caution">
    <text evidence="1">The sequence shown here is derived from an EMBL/GenBank/DDBJ whole genome shotgun (WGS) entry which is preliminary data.</text>
</comment>
<gene>
    <name evidence="1" type="ORF">PECAL_6P00230</name>
</gene>
<dbReference type="Proteomes" id="UP000789595">
    <property type="component" value="Unassembled WGS sequence"/>
</dbReference>